<dbReference type="STRING" id="1817863.A2Y62_20505"/>
<feature type="transmembrane region" description="Helical" evidence="2">
    <location>
        <begin position="20"/>
        <end position="41"/>
    </location>
</feature>
<evidence type="ECO:0000313" key="5">
    <source>
        <dbReference type="Proteomes" id="UP000178943"/>
    </source>
</evidence>
<feature type="compositionally biased region" description="Basic and acidic residues" evidence="1">
    <location>
        <begin position="54"/>
        <end position="69"/>
    </location>
</feature>
<dbReference type="Pfam" id="PF05036">
    <property type="entry name" value="SPOR"/>
    <property type="match status" value="1"/>
</dbReference>
<feature type="region of interest" description="Disordered" evidence="1">
    <location>
        <begin position="48"/>
        <end position="78"/>
    </location>
</feature>
<dbReference type="InterPro" id="IPR052521">
    <property type="entry name" value="Cell_div_SPOR-domain"/>
</dbReference>
<reference evidence="4 5" key="1">
    <citation type="journal article" date="2016" name="Nat. Commun.">
        <title>Thousands of microbial genomes shed light on interconnected biogeochemical processes in an aquifer system.</title>
        <authorList>
            <person name="Anantharaman K."/>
            <person name="Brown C.T."/>
            <person name="Hug L.A."/>
            <person name="Sharon I."/>
            <person name="Castelle C.J."/>
            <person name="Probst A.J."/>
            <person name="Thomas B.C."/>
            <person name="Singh A."/>
            <person name="Wilkins M.J."/>
            <person name="Karaoz U."/>
            <person name="Brodie E.L."/>
            <person name="Williams K.H."/>
            <person name="Hubbard S.S."/>
            <person name="Banfield J.F."/>
        </authorList>
    </citation>
    <scope>NUCLEOTIDE SEQUENCE [LARGE SCALE GENOMIC DNA]</scope>
</reference>
<organism evidence="4 5">
    <name type="scientific">Candidatus Fischerbacteria bacterium RBG_13_37_8</name>
    <dbReference type="NCBI Taxonomy" id="1817863"/>
    <lineage>
        <taxon>Bacteria</taxon>
        <taxon>Candidatus Fischeribacteriota</taxon>
    </lineage>
</organism>
<name>A0A1F5VEH2_9BACT</name>
<dbReference type="AlphaFoldDB" id="A0A1F5VEH2"/>
<evidence type="ECO:0000256" key="2">
    <source>
        <dbReference type="SAM" id="Phobius"/>
    </source>
</evidence>
<evidence type="ECO:0000256" key="1">
    <source>
        <dbReference type="SAM" id="MobiDB-lite"/>
    </source>
</evidence>
<evidence type="ECO:0000313" key="4">
    <source>
        <dbReference type="EMBL" id="OGF61806.1"/>
    </source>
</evidence>
<keyword evidence="2" id="KW-1133">Transmembrane helix</keyword>
<keyword evidence="2" id="KW-0812">Transmembrane</keyword>
<dbReference type="EMBL" id="MFGW01000187">
    <property type="protein sequence ID" value="OGF61806.1"/>
    <property type="molecule type" value="Genomic_DNA"/>
</dbReference>
<sequence length="200" mass="23129">MKDYEERSYYDIQLTNKQIIVLFIAGIAILALVFFLGLMLGKSYTEAKNAQQTKTEERTTAEYQPKEVKALPQQETQQPKKEYEFYKLKEEKEKRADTQPSIITPAPEKKAKQQPKKEEPSQISSTSNVYYSLQIYALKDKSAAQKKESEYKEKGYSVTIASTDGLYKVRIGKFATRDEAQDFKKILEKREKLPAIIVTY</sequence>
<dbReference type="GO" id="GO:0042834">
    <property type="term" value="F:peptidoglycan binding"/>
    <property type="evidence" value="ECO:0007669"/>
    <property type="project" value="InterPro"/>
</dbReference>
<dbReference type="SUPFAM" id="SSF110997">
    <property type="entry name" value="Sporulation related repeat"/>
    <property type="match status" value="1"/>
</dbReference>
<dbReference type="InterPro" id="IPR036680">
    <property type="entry name" value="SPOR-like_sf"/>
</dbReference>
<protein>
    <recommendedName>
        <fullName evidence="3">SPOR domain-containing protein</fullName>
    </recommendedName>
</protein>
<dbReference type="PANTHER" id="PTHR38687">
    <property type="entry name" value="CELL DIVISION PROTEIN DEDD-RELATED"/>
    <property type="match status" value="1"/>
</dbReference>
<feature type="compositionally biased region" description="Basic and acidic residues" evidence="1">
    <location>
        <begin position="107"/>
        <end position="120"/>
    </location>
</feature>
<keyword evidence="2" id="KW-0472">Membrane</keyword>
<dbReference type="PROSITE" id="PS51724">
    <property type="entry name" value="SPOR"/>
    <property type="match status" value="1"/>
</dbReference>
<proteinExistence type="predicted"/>
<accession>A0A1F5VEH2</accession>
<comment type="caution">
    <text evidence="4">The sequence shown here is derived from an EMBL/GenBank/DDBJ whole genome shotgun (WGS) entry which is preliminary data.</text>
</comment>
<feature type="region of interest" description="Disordered" evidence="1">
    <location>
        <begin position="90"/>
        <end position="125"/>
    </location>
</feature>
<feature type="domain" description="SPOR" evidence="3">
    <location>
        <begin position="125"/>
        <end position="200"/>
    </location>
</feature>
<gene>
    <name evidence="4" type="ORF">A2Y62_20505</name>
</gene>
<dbReference type="InterPro" id="IPR007730">
    <property type="entry name" value="SPOR-like_dom"/>
</dbReference>
<dbReference type="Proteomes" id="UP000178943">
    <property type="component" value="Unassembled WGS sequence"/>
</dbReference>
<evidence type="ECO:0000259" key="3">
    <source>
        <dbReference type="PROSITE" id="PS51724"/>
    </source>
</evidence>
<dbReference type="Gene3D" id="3.30.70.1070">
    <property type="entry name" value="Sporulation related repeat"/>
    <property type="match status" value="1"/>
</dbReference>